<dbReference type="GO" id="GO:0000166">
    <property type="term" value="F:nucleotide binding"/>
    <property type="evidence" value="ECO:0007669"/>
    <property type="project" value="UniProtKB-KW"/>
</dbReference>
<dbReference type="AlphaFoldDB" id="A0A813MTF3"/>
<dbReference type="InterPro" id="IPR036265">
    <property type="entry name" value="HIT-like_sf"/>
</dbReference>
<keyword evidence="1" id="KW-0547">Nucleotide-binding</keyword>
<accession>A0A813MTF3</accession>
<keyword evidence="2" id="KW-0378">Hydrolase</keyword>
<evidence type="ECO:0000256" key="4">
    <source>
        <dbReference type="ARBA" id="ARBA00025764"/>
    </source>
</evidence>
<dbReference type="PRINTS" id="PR00332">
    <property type="entry name" value="HISTRIAD"/>
</dbReference>
<evidence type="ECO:0000313" key="11">
    <source>
        <dbReference type="Proteomes" id="UP000663879"/>
    </source>
</evidence>
<gene>
    <name evidence="10" type="ORF">OXX778_LOCUS2644</name>
</gene>
<comment type="catalytic activity">
    <reaction evidence="3">
        <text>adenosine 5'-phosphoramidate + H2O = NH4(+) + AMP</text>
        <dbReference type="Rhea" id="RHEA:67916"/>
        <dbReference type="ChEBI" id="CHEBI:15377"/>
        <dbReference type="ChEBI" id="CHEBI:28938"/>
        <dbReference type="ChEBI" id="CHEBI:57890"/>
        <dbReference type="ChEBI" id="CHEBI:456215"/>
    </reaction>
</comment>
<protein>
    <recommendedName>
        <fullName evidence="5">Adenosine 5'-monophosphoramidase HINT3</fullName>
    </recommendedName>
    <alternativeName>
        <fullName evidence="6">Histidine triad nucleotide-binding protein 3</fullName>
    </alternativeName>
</protein>
<proteinExistence type="inferred from homology"/>
<dbReference type="SUPFAM" id="SSF54197">
    <property type="entry name" value="HIT-like"/>
    <property type="match status" value="1"/>
</dbReference>
<keyword evidence="11" id="KW-1185">Reference proteome</keyword>
<dbReference type="PANTHER" id="PTHR12486">
    <property type="entry name" value="APRATAXIN-RELATED"/>
    <property type="match status" value="1"/>
</dbReference>
<sequence>MNEDNCIFCKIISKSETASILHEDEEIIIIKDKFPVAEHHILVIPKNHIPNARHLTQNHVNLIEKMNETGLNKMKELNADVQDLASGFNWPPLNTVNHLHQHFISPASSMSLFRKLIFTHKNFYFVNASYLLRRLKK</sequence>
<dbReference type="InterPro" id="IPR001310">
    <property type="entry name" value="Histidine_triad_HIT"/>
</dbReference>
<evidence type="ECO:0000256" key="3">
    <source>
        <dbReference type="ARBA" id="ARBA00024472"/>
    </source>
</evidence>
<evidence type="ECO:0000259" key="9">
    <source>
        <dbReference type="PROSITE" id="PS51084"/>
    </source>
</evidence>
<feature type="active site" description="Tele-AMP-histidine intermediate" evidence="7">
    <location>
        <position position="102"/>
    </location>
</feature>
<dbReference type="EMBL" id="CAJNOC010000213">
    <property type="protein sequence ID" value="CAF0727969.1"/>
    <property type="molecule type" value="Genomic_DNA"/>
</dbReference>
<reference evidence="10" key="1">
    <citation type="submission" date="2021-02" db="EMBL/GenBank/DDBJ databases">
        <authorList>
            <person name="Nowell W R."/>
        </authorList>
    </citation>
    <scope>NUCLEOTIDE SEQUENCE</scope>
    <source>
        <strain evidence="10">Ploen Becks lab</strain>
    </source>
</reference>
<name>A0A813MTF3_9BILA</name>
<evidence type="ECO:0000256" key="1">
    <source>
        <dbReference type="ARBA" id="ARBA00022741"/>
    </source>
</evidence>
<feature type="domain" description="HIT" evidence="9">
    <location>
        <begin position="7"/>
        <end position="113"/>
    </location>
</feature>
<organism evidence="10 11">
    <name type="scientific">Brachionus calyciflorus</name>
    <dbReference type="NCBI Taxonomy" id="104777"/>
    <lineage>
        <taxon>Eukaryota</taxon>
        <taxon>Metazoa</taxon>
        <taxon>Spiralia</taxon>
        <taxon>Gnathifera</taxon>
        <taxon>Rotifera</taxon>
        <taxon>Eurotatoria</taxon>
        <taxon>Monogononta</taxon>
        <taxon>Pseudotrocha</taxon>
        <taxon>Ploima</taxon>
        <taxon>Brachionidae</taxon>
        <taxon>Brachionus</taxon>
    </lineage>
</organism>
<evidence type="ECO:0000256" key="6">
    <source>
        <dbReference type="ARBA" id="ARBA00042361"/>
    </source>
</evidence>
<dbReference type="PROSITE" id="PS51084">
    <property type="entry name" value="HIT_2"/>
    <property type="match status" value="1"/>
</dbReference>
<dbReference type="OrthoDB" id="1915375at2759"/>
<evidence type="ECO:0000256" key="7">
    <source>
        <dbReference type="PIRSR" id="PIRSR601310-1"/>
    </source>
</evidence>
<dbReference type="GO" id="GO:0016787">
    <property type="term" value="F:hydrolase activity"/>
    <property type="evidence" value="ECO:0007669"/>
    <property type="project" value="UniProtKB-KW"/>
</dbReference>
<evidence type="ECO:0000256" key="5">
    <source>
        <dbReference type="ARBA" id="ARBA00039802"/>
    </source>
</evidence>
<dbReference type="Gene3D" id="3.30.428.10">
    <property type="entry name" value="HIT-like"/>
    <property type="match status" value="1"/>
</dbReference>
<evidence type="ECO:0000256" key="2">
    <source>
        <dbReference type="ARBA" id="ARBA00022801"/>
    </source>
</evidence>
<dbReference type="Proteomes" id="UP000663879">
    <property type="component" value="Unassembled WGS sequence"/>
</dbReference>
<dbReference type="Pfam" id="PF11969">
    <property type="entry name" value="DcpS_C"/>
    <property type="match status" value="1"/>
</dbReference>
<evidence type="ECO:0000313" key="10">
    <source>
        <dbReference type="EMBL" id="CAF0727969.1"/>
    </source>
</evidence>
<dbReference type="PANTHER" id="PTHR12486:SF5">
    <property type="entry name" value="ADENOSINE 5'-MONOPHOSPHORAMIDASE HINT3"/>
    <property type="match status" value="1"/>
</dbReference>
<evidence type="ECO:0000256" key="8">
    <source>
        <dbReference type="PROSITE-ProRule" id="PRU00464"/>
    </source>
</evidence>
<feature type="short sequence motif" description="Histidine triad motif" evidence="8">
    <location>
        <begin position="98"/>
        <end position="102"/>
    </location>
</feature>
<dbReference type="InterPro" id="IPR011146">
    <property type="entry name" value="HIT-like"/>
</dbReference>
<comment type="caution">
    <text evidence="10">The sequence shown here is derived from an EMBL/GenBank/DDBJ whole genome shotgun (WGS) entry which is preliminary data.</text>
</comment>
<comment type="similarity">
    <text evidence="4">Belongs to the HINT family.</text>
</comment>